<comment type="cofactor">
    <cofactor evidence="1">
        <name>[4Fe-4S] cluster</name>
        <dbReference type="ChEBI" id="CHEBI:49883"/>
    </cofactor>
</comment>
<dbReference type="PROSITE" id="PS51918">
    <property type="entry name" value="RADICAL_SAM"/>
    <property type="match status" value="1"/>
</dbReference>
<keyword evidence="2" id="KW-0949">S-adenosyl-L-methionine</keyword>
<dbReference type="InterPro" id="IPR007197">
    <property type="entry name" value="rSAM"/>
</dbReference>
<keyword evidence="3" id="KW-0479">Metal-binding</keyword>
<gene>
    <name evidence="7" type="ORF">EPJ79_00015</name>
</gene>
<evidence type="ECO:0000259" key="6">
    <source>
        <dbReference type="PROSITE" id="PS51918"/>
    </source>
</evidence>
<comment type="caution">
    <text evidence="7">The sequence shown here is derived from an EMBL/GenBank/DDBJ whole genome shotgun (WGS) entry which is preliminary data.</text>
</comment>
<evidence type="ECO:0000313" key="8">
    <source>
        <dbReference type="Proteomes" id="UP000324638"/>
    </source>
</evidence>
<dbReference type="Pfam" id="PF04055">
    <property type="entry name" value="Radical_SAM"/>
    <property type="match status" value="1"/>
</dbReference>
<dbReference type="Proteomes" id="UP000324638">
    <property type="component" value="Unassembled WGS sequence"/>
</dbReference>
<dbReference type="EMBL" id="SAXU01000001">
    <property type="protein sequence ID" value="TXJ19580.1"/>
    <property type="molecule type" value="Genomic_DNA"/>
</dbReference>
<evidence type="ECO:0000256" key="5">
    <source>
        <dbReference type="ARBA" id="ARBA00023014"/>
    </source>
</evidence>
<dbReference type="InterPro" id="IPR013785">
    <property type="entry name" value="Aldolase_TIM"/>
</dbReference>
<accession>A0A5C8D266</accession>
<evidence type="ECO:0000256" key="2">
    <source>
        <dbReference type="ARBA" id="ARBA00022691"/>
    </source>
</evidence>
<evidence type="ECO:0000256" key="4">
    <source>
        <dbReference type="ARBA" id="ARBA00023004"/>
    </source>
</evidence>
<dbReference type="Gene3D" id="3.20.20.70">
    <property type="entry name" value="Aldolase class I"/>
    <property type="match status" value="1"/>
</dbReference>
<reference evidence="7 8" key="1">
    <citation type="journal article" date="1992" name="Lakartidningen">
        <title>[Penicillin V and not amoxicillin is the first choice preparation in acute otitis].</title>
        <authorList>
            <person name="Kamme C."/>
            <person name="Lundgren K."/>
            <person name="Prellner K."/>
        </authorList>
    </citation>
    <scope>NUCLEOTIDE SEQUENCE [LARGE SCALE GENOMIC DNA]</scope>
    <source>
        <strain evidence="7 8">513A</strain>
    </source>
</reference>
<dbReference type="CDD" id="cd01335">
    <property type="entry name" value="Radical_SAM"/>
    <property type="match status" value="1"/>
</dbReference>
<feature type="domain" description="Radical SAM core" evidence="6">
    <location>
        <begin position="253"/>
        <end position="468"/>
    </location>
</feature>
<dbReference type="InterPro" id="IPR050377">
    <property type="entry name" value="Radical_SAM_PqqE_MftC-like"/>
</dbReference>
<protein>
    <submittedName>
        <fullName evidence="7">Radical SAM protein</fullName>
    </submittedName>
</protein>
<dbReference type="GO" id="GO:0046872">
    <property type="term" value="F:metal ion binding"/>
    <property type="evidence" value="ECO:0007669"/>
    <property type="project" value="UniProtKB-KW"/>
</dbReference>
<evidence type="ECO:0000256" key="3">
    <source>
        <dbReference type="ARBA" id="ARBA00022723"/>
    </source>
</evidence>
<dbReference type="GO" id="GO:0051536">
    <property type="term" value="F:iron-sulfur cluster binding"/>
    <property type="evidence" value="ECO:0007669"/>
    <property type="project" value="UniProtKB-KW"/>
</dbReference>
<name>A0A5C8D266_9SPIR</name>
<dbReference type="RefSeq" id="WP_147737958.1">
    <property type="nucleotide sequence ID" value="NZ_SAXU01000001.1"/>
</dbReference>
<dbReference type="PANTHER" id="PTHR11228:SF7">
    <property type="entry name" value="PQQA PEPTIDE CYCLASE"/>
    <property type="match status" value="1"/>
</dbReference>
<organism evidence="7 8">
    <name type="scientific">Brachyspira aalborgi</name>
    <dbReference type="NCBI Taxonomy" id="29522"/>
    <lineage>
        <taxon>Bacteria</taxon>
        <taxon>Pseudomonadati</taxon>
        <taxon>Spirochaetota</taxon>
        <taxon>Spirochaetia</taxon>
        <taxon>Brachyspirales</taxon>
        <taxon>Brachyspiraceae</taxon>
        <taxon>Brachyspira</taxon>
    </lineage>
</organism>
<proteinExistence type="predicted"/>
<evidence type="ECO:0000256" key="1">
    <source>
        <dbReference type="ARBA" id="ARBA00001966"/>
    </source>
</evidence>
<dbReference type="SUPFAM" id="SSF102114">
    <property type="entry name" value="Radical SAM enzymes"/>
    <property type="match status" value="1"/>
</dbReference>
<dbReference type="SFLD" id="SFLDS00029">
    <property type="entry name" value="Radical_SAM"/>
    <property type="match status" value="1"/>
</dbReference>
<sequence>MNKIINFSIDDCIEIFRDITINNYNSLFESDYFSFFKELHDKYNAKISLYSFVEYKGFNIKNATDKFKKEFINNCNWLKIGFHGFNENSRYNDKENIKKDYKLFLKYVKRFAGNLNIIDNFVRLHYFSGNLENMIKIKKFGIKGLLTADDDRDNYYLKKNENIFLNKHNIYKDIKNEIFFIKTNLRIEKIENINETLKTIDINNNIIMFTHEQYLNDKNIRDKIIDIYEYSKETHKPDFINFVEDEFKDIKLDKIKKFIDCYIPITTCNFRCPYCYITQNNRWNDALPEFKYSAKDVRKALSKERLGGTCLLNMCGGGETLLPPYIIELLKELLEEGHYIWVITNGSLNKRFEEISQFPKNLLYRLAFKFSFHYLELKRLNKLEDYVKNIKLMQDSGASFSIEITPYDELIEYIDEIKEFSLKNFGALPHITVAREDNTDNKKILTKLSKQEYNKVWSQFNSKMFSFKLSTFLVKRKEYCYAGKWSYILDIGKGVLRQCYSNNLQQNIFENMKPIKIKSVGRKCLEPHCYNSHAFLTWGDIPRLKAPYYYEMRNRIQSDEKEWLNPYMKEFCSHKLKENNNKFNF</sequence>
<dbReference type="InterPro" id="IPR058240">
    <property type="entry name" value="rSAM_sf"/>
</dbReference>
<dbReference type="AlphaFoldDB" id="A0A5C8D266"/>
<dbReference type="GO" id="GO:0003824">
    <property type="term" value="F:catalytic activity"/>
    <property type="evidence" value="ECO:0007669"/>
    <property type="project" value="InterPro"/>
</dbReference>
<keyword evidence="4" id="KW-0408">Iron</keyword>
<dbReference type="PANTHER" id="PTHR11228">
    <property type="entry name" value="RADICAL SAM DOMAIN PROTEIN"/>
    <property type="match status" value="1"/>
</dbReference>
<keyword evidence="5" id="KW-0411">Iron-sulfur</keyword>
<evidence type="ECO:0000313" key="7">
    <source>
        <dbReference type="EMBL" id="TXJ19580.1"/>
    </source>
</evidence>